<dbReference type="InterPro" id="IPR014004">
    <property type="entry name" value="Transpt-assoc_nodulatn_dom_bac"/>
</dbReference>
<feature type="region of interest" description="Disordered" evidence="1">
    <location>
        <begin position="182"/>
        <end position="307"/>
    </location>
</feature>
<dbReference type="InterPro" id="IPR007055">
    <property type="entry name" value="BON_dom"/>
</dbReference>
<comment type="caution">
    <text evidence="4">The sequence shown here is derived from an EMBL/GenBank/DDBJ whole genome shotgun (WGS) entry which is preliminary data.</text>
</comment>
<name>A0ABW2IMY4_9PROT</name>
<organism evidence="4 5">
    <name type="scientific">Hirschia litorea</name>
    <dbReference type="NCBI Taxonomy" id="1199156"/>
    <lineage>
        <taxon>Bacteria</taxon>
        <taxon>Pseudomonadati</taxon>
        <taxon>Pseudomonadota</taxon>
        <taxon>Alphaproteobacteria</taxon>
        <taxon>Hyphomonadales</taxon>
        <taxon>Hyphomonadaceae</taxon>
        <taxon>Hirschia</taxon>
    </lineage>
</organism>
<dbReference type="PROSITE" id="PS50914">
    <property type="entry name" value="BON"/>
    <property type="match status" value="2"/>
</dbReference>
<dbReference type="SMART" id="SM00749">
    <property type="entry name" value="BON"/>
    <property type="match status" value="2"/>
</dbReference>
<dbReference type="PANTHER" id="PTHR34606:SF15">
    <property type="entry name" value="BON DOMAIN-CONTAINING PROTEIN"/>
    <property type="match status" value="1"/>
</dbReference>
<gene>
    <name evidence="4" type="ORF">ACFQS8_12215</name>
</gene>
<feature type="signal peptide" evidence="2">
    <location>
        <begin position="1"/>
        <end position="23"/>
    </location>
</feature>
<dbReference type="Proteomes" id="UP001596492">
    <property type="component" value="Unassembled WGS sequence"/>
</dbReference>
<feature type="domain" description="BON" evidence="3">
    <location>
        <begin position="112"/>
        <end position="180"/>
    </location>
</feature>
<evidence type="ECO:0000313" key="4">
    <source>
        <dbReference type="EMBL" id="MFC7292387.1"/>
    </source>
</evidence>
<evidence type="ECO:0000256" key="2">
    <source>
        <dbReference type="SAM" id="SignalP"/>
    </source>
</evidence>
<evidence type="ECO:0000256" key="1">
    <source>
        <dbReference type="SAM" id="MobiDB-lite"/>
    </source>
</evidence>
<dbReference type="Pfam" id="PF04972">
    <property type="entry name" value="BON"/>
    <property type="match status" value="2"/>
</dbReference>
<proteinExistence type="predicted"/>
<dbReference type="PROSITE" id="PS51257">
    <property type="entry name" value="PROKAR_LIPOPROTEIN"/>
    <property type="match status" value="1"/>
</dbReference>
<dbReference type="EMBL" id="JBHTBR010000005">
    <property type="protein sequence ID" value="MFC7292387.1"/>
    <property type="molecule type" value="Genomic_DNA"/>
</dbReference>
<keyword evidence="2" id="KW-0732">Signal</keyword>
<feature type="chain" id="PRO_5045850524" evidence="2">
    <location>
        <begin position="24"/>
        <end position="307"/>
    </location>
</feature>
<keyword evidence="5" id="KW-1185">Reference proteome</keyword>
<feature type="compositionally biased region" description="Polar residues" evidence="1">
    <location>
        <begin position="255"/>
        <end position="270"/>
    </location>
</feature>
<protein>
    <submittedName>
        <fullName evidence="4">BON domain-containing protein</fullName>
    </submittedName>
</protein>
<dbReference type="RefSeq" id="WP_382167775.1">
    <property type="nucleotide sequence ID" value="NZ_JBHTBR010000005.1"/>
</dbReference>
<feature type="domain" description="BON" evidence="3">
    <location>
        <begin position="35"/>
        <end position="103"/>
    </location>
</feature>
<dbReference type="InterPro" id="IPR051686">
    <property type="entry name" value="Lipoprotein_DolP"/>
</dbReference>
<dbReference type="PANTHER" id="PTHR34606">
    <property type="entry name" value="BON DOMAIN-CONTAINING PROTEIN"/>
    <property type="match status" value="1"/>
</dbReference>
<dbReference type="Gene3D" id="3.30.1340.30">
    <property type="match status" value="1"/>
</dbReference>
<sequence>MKIRTFAIALLAPCMIGALTGCAVVQEKTFGESLDEASAASQIKSQLLARSPGRFMQVDVEVTSRLVLLTGRVETEEDKVEADQIAWGVRTIDEVANEIEVMPKTSLLKNVNDEWITAKVRSRLVGDAEIKSVNYNIETFNGVVYLLGFARNQTELKRAAEHASLIKGVERVVSYVKMRDRSTPPNYEVKTGPTVANGTPLGRTSVVQQPQPQPQYQAPYSAQPQGGQVGYIDPNPPRDLGGYDDTGLYGGANTPLPNQNQPYSDPQQPAAQYDADGYLIVPNEPNNPSSGYSDPYADPFGDNASSK</sequence>
<reference evidence="5" key="1">
    <citation type="journal article" date="2019" name="Int. J. Syst. Evol. Microbiol.">
        <title>The Global Catalogue of Microorganisms (GCM) 10K type strain sequencing project: providing services to taxonomists for standard genome sequencing and annotation.</title>
        <authorList>
            <consortium name="The Broad Institute Genomics Platform"/>
            <consortium name="The Broad Institute Genome Sequencing Center for Infectious Disease"/>
            <person name="Wu L."/>
            <person name="Ma J."/>
        </authorList>
    </citation>
    <scope>NUCLEOTIDE SEQUENCE [LARGE SCALE GENOMIC DNA]</scope>
    <source>
        <strain evidence="5">CCUG 51308</strain>
    </source>
</reference>
<feature type="compositionally biased region" description="Low complexity" evidence="1">
    <location>
        <begin position="205"/>
        <end position="225"/>
    </location>
</feature>
<accession>A0ABW2IMY4</accession>
<evidence type="ECO:0000313" key="5">
    <source>
        <dbReference type="Proteomes" id="UP001596492"/>
    </source>
</evidence>
<evidence type="ECO:0000259" key="3">
    <source>
        <dbReference type="PROSITE" id="PS50914"/>
    </source>
</evidence>